<dbReference type="RefSeq" id="WP_054559523.1">
    <property type="nucleotide sequence ID" value="NZ_LDJX01000005.1"/>
</dbReference>
<organism evidence="1 2">
    <name type="scientific">Croceitalea dokdonensis DOKDO 023</name>
    <dbReference type="NCBI Taxonomy" id="1300341"/>
    <lineage>
        <taxon>Bacteria</taxon>
        <taxon>Pseudomonadati</taxon>
        <taxon>Bacteroidota</taxon>
        <taxon>Flavobacteriia</taxon>
        <taxon>Flavobacteriales</taxon>
        <taxon>Flavobacteriaceae</taxon>
        <taxon>Croceitalea</taxon>
    </lineage>
</organism>
<dbReference type="AlphaFoldDB" id="A0A0P7ADA0"/>
<dbReference type="GO" id="GO:0015562">
    <property type="term" value="F:efflux transmembrane transporter activity"/>
    <property type="evidence" value="ECO:0007669"/>
    <property type="project" value="InterPro"/>
</dbReference>
<name>A0A0P7ADA0_9FLAO</name>
<dbReference type="Gene3D" id="1.20.1600.10">
    <property type="entry name" value="Outer membrane efflux proteins (OEP)"/>
    <property type="match status" value="1"/>
</dbReference>
<keyword evidence="2" id="KW-1185">Reference proteome</keyword>
<dbReference type="EMBL" id="LDJX01000005">
    <property type="protein sequence ID" value="KPM31191.1"/>
    <property type="molecule type" value="Genomic_DNA"/>
</dbReference>
<evidence type="ECO:0000313" key="1">
    <source>
        <dbReference type="EMBL" id="KPM31191.1"/>
    </source>
</evidence>
<evidence type="ECO:0008006" key="3">
    <source>
        <dbReference type="Google" id="ProtNLM"/>
    </source>
</evidence>
<protein>
    <recommendedName>
        <fullName evidence="3">Outer membrane efflux protein</fullName>
    </recommendedName>
</protein>
<dbReference type="SUPFAM" id="SSF56954">
    <property type="entry name" value="Outer membrane efflux proteins (OEP)"/>
    <property type="match status" value="1"/>
</dbReference>
<proteinExistence type="predicted"/>
<dbReference type="OrthoDB" id="1115534at2"/>
<evidence type="ECO:0000313" key="2">
    <source>
        <dbReference type="Proteomes" id="UP000050280"/>
    </source>
</evidence>
<sequence>MGKYWVLFFLCNIGWLQAQLADDFITKSLKDNDITQQIPPLDSLVQKAIRYSAKLKLFDTDIQTLTIKEKETRTQLLRFLAMGASYNYGIFDNLNNQQLAGDPSANLTLISTEQTRYNLGVSLSIPLEAILNRGKQIKTARLEKEKAIFSKQMIENEIEEIVMLRYNSFVKAHKFFLIASAVLDTYRVQAKQVEKDYANGIISISEYTRLNQILNDAIRGKESAAMDYRLNLRYLETIIGEKLSISS</sequence>
<comment type="caution">
    <text evidence="1">The sequence shown here is derived from an EMBL/GenBank/DDBJ whole genome shotgun (WGS) entry which is preliminary data.</text>
</comment>
<gene>
    <name evidence="1" type="ORF">I595_2455</name>
</gene>
<accession>A0A0P7ADA0</accession>
<dbReference type="Proteomes" id="UP000050280">
    <property type="component" value="Unassembled WGS sequence"/>
</dbReference>
<reference evidence="1 2" key="1">
    <citation type="submission" date="2015-09" db="EMBL/GenBank/DDBJ databases">
        <title>Genome sequence of the marine flavobacterium Croceitalea dokdonensis DOKDO 023 that contains proton- and sodium-pumping rhodopsins.</title>
        <authorList>
            <person name="Kwon S.-K."/>
            <person name="Lee H.K."/>
            <person name="Kwak M.-J."/>
            <person name="Kim J.F."/>
        </authorList>
    </citation>
    <scope>NUCLEOTIDE SEQUENCE [LARGE SCALE GENOMIC DNA]</scope>
    <source>
        <strain evidence="1 2">DOKDO 023</strain>
    </source>
</reference>
<dbReference type="STRING" id="1300341.I595_2455"/>